<accession>A0A923I030</accession>
<evidence type="ECO:0000259" key="1">
    <source>
        <dbReference type="PROSITE" id="PS51118"/>
    </source>
</evidence>
<dbReference type="PROSITE" id="PS51118">
    <property type="entry name" value="HTH_HXLR"/>
    <property type="match status" value="1"/>
</dbReference>
<keyword evidence="3" id="KW-1185">Reference proteome</keyword>
<dbReference type="InterPro" id="IPR036390">
    <property type="entry name" value="WH_DNA-bd_sf"/>
</dbReference>
<dbReference type="Pfam" id="PF01638">
    <property type="entry name" value="HxlR"/>
    <property type="match status" value="1"/>
</dbReference>
<dbReference type="OrthoDB" id="9791143at2"/>
<dbReference type="InterPro" id="IPR002577">
    <property type="entry name" value="HTH_HxlR"/>
</dbReference>
<protein>
    <recommendedName>
        <fullName evidence="1">HTH hxlR-type domain-containing protein</fullName>
    </recommendedName>
</protein>
<organism evidence="2 3">
    <name type="scientific">Acetobacterium paludosum</name>
    <dbReference type="NCBI Taxonomy" id="52693"/>
    <lineage>
        <taxon>Bacteria</taxon>
        <taxon>Bacillati</taxon>
        <taxon>Bacillota</taxon>
        <taxon>Clostridia</taxon>
        <taxon>Eubacteriales</taxon>
        <taxon>Eubacteriaceae</taxon>
        <taxon>Acetobacterium</taxon>
    </lineage>
</organism>
<dbReference type="SUPFAM" id="SSF46785">
    <property type="entry name" value="Winged helix' DNA-binding domain"/>
    <property type="match status" value="1"/>
</dbReference>
<dbReference type="InterPro" id="IPR036388">
    <property type="entry name" value="WH-like_DNA-bd_sf"/>
</dbReference>
<proteinExistence type="predicted"/>
<comment type="caution">
    <text evidence="2">The sequence shown here is derived from an EMBL/GenBank/DDBJ whole genome shotgun (WGS) entry which is preliminary data.</text>
</comment>
<dbReference type="AlphaFoldDB" id="A0A923I030"/>
<dbReference type="Proteomes" id="UP000616595">
    <property type="component" value="Unassembled WGS sequence"/>
</dbReference>
<name>A0A923I030_9FIRM</name>
<reference evidence="2" key="1">
    <citation type="submission" date="2019-10" db="EMBL/GenBank/DDBJ databases">
        <authorList>
            <person name="Ross D.E."/>
            <person name="Gulliver D."/>
        </authorList>
    </citation>
    <scope>NUCLEOTIDE SEQUENCE</scope>
    <source>
        <strain evidence="2">DER-2019</strain>
    </source>
</reference>
<dbReference type="EMBL" id="WJBD01000016">
    <property type="protein sequence ID" value="MBC3889181.1"/>
    <property type="molecule type" value="Genomic_DNA"/>
</dbReference>
<dbReference type="Gene3D" id="1.10.10.10">
    <property type="entry name" value="Winged helix-like DNA-binding domain superfamily/Winged helix DNA-binding domain"/>
    <property type="match status" value="1"/>
</dbReference>
<reference evidence="2" key="2">
    <citation type="submission" date="2020-10" db="EMBL/GenBank/DDBJ databases">
        <title>Comparative genomics of the Acetobacterium genus.</title>
        <authorList>
            <person name="Marshall C."/>
            <person name="May H."/>
            <person name="Norman S."/>
        </authorList>
    </citation>
    <scope>NUCLEOTIDE SEQUENCE</scope>
    <source>
        <strain evidence="2">DER-2019</strain>
    </source>
</reference>
<feature type="domain" description="HTH hxlR-type" evidence="1">
    <location>
        <begin position="1"/>
        <end position="35"/>
    </location>
</feature>
<evidence type="ECO:0000313" key="2">
    <source>
        <dbReference type="EMBL" id="MBC3889181.1"/>
    </source>
</evidence>
<evidence type="ECO:0000313" key="3">
    <source>
        <dbReference type="Proteomes" id="UP000616595"/>
    </source>
</evidence>
<gene>
    <name evidence="2" type="ORF">GH810_12740</name>
</gene>
<sequence length="35" mass="3985">MMLTSSLNELEECGIVHWESYNEVPPKVEYSKGIA</sequence>